<dbReference type="EMBL" id="JACIEI010000003">
    <property type="protein sequence ID" value="MBB3993884.1"/>
    <property type="molecule type" value="Genomic_DNA"/>
</dbReference>
<accession>A0A7W6E9Q2</accession>
<gene>
    <name evidence="2" type="ORF">GGR95_001515</name>
</gene>
<evidence type="ECO:0000313" key="2">
    <source>
        <dbReference type="EMBL" id="MBB3993884.1"/>
    </source>
</evidence>
<keyword evidence="3" id="KW-1185">Reference proteome</keyword>
<feature type="region of interest" description="Disordered" evidence="1">
    <location>
        <begin position="147"/>
        <end position="166"/>
    </location>
</feature>
<dbReference type="InterPro" id="IPR003772">
    <property type="entry name" value="YceD"/>
</dbReference>
<evidence type="ECO:0000313" key="3">
    <source>
        <dbReference type="Proteomes" id="UP000530268"/>
    </source>
</evidence>
<name>A0A7W6E9Q2_9RHOB</name>
<organism evidence="2 3">
    <name type="scientific">Sulfitobacter undariae</name>
    <dbReference type="NCBI Taxonomy" id="1563671"/>
    <lineage>
        <taxon>Bacteria</taxon>
        <taxon>Pseudomonadati</taxon>
        <taxon>Pseudomonadota</taxon>
        <taxon>Alphaproteobacteria</taxon>
        <taxon>Rhodobacterales</taxon>
        <taxon>Roseobacteraceae</taxon>
        <taxon>Sulfitobacter</taxon>
    </lineage>
</organism>
<dbReference type="AlphaFoldDB" id="A0A7W6E9Q2"/>
<dbReference type="RefSeq" id="WP_184564370.1">
    <property type="nucleotide sequence ID" value="NZ_JACIEI010000003.1"/>
</dbReference>
<proteinExistence type="predicted"/>
<protein>
    <submittedName>
        <fullName evidence="2">Uncharacterized metal-binding protein YceD (DUF177 family)</fullName>
    </submittedName>
</protein>
<dbReference type="Pfam" id="PF02620">
    <property type="entry name" value="YceD"/>
    <property type="match status" value="1"/>
</dbReference>
<evidence type="ECO:0000256" key="1">
    <source>
        <dbReference type="SAM" id="MobiDB-lite"/>
    </source>
</evidence>
<reference evidence="2 3" key="1">
    <citation type="submission" date="2020-08" db="EMBL/GenBank/DDBJ databases">
        <title>Genomic Encyclopedia of Type Strains, Phase IV (KMG-IV): sequencing the most valuable type-strain genomes for metagenomic binning, comparative biology and taxonomic classification.</title>
        <authorList>
            <person name="Goeker M."/>
        </authorList>
    </citation>
    <scope>NUCLEOTIDE SEQUENCE [LARGE SCALE GENOMIC DNA]</scope>
    <source>
        <strain evidence="2 3">DSM 102234</strain>
    </source>
</reference>
<feature type="compositionally biased region" description="Basic and acidic residues" evidence="1">
    <location>
        <begin position="154"/>
        <end position="166"/>
    </location>
</feature>
<sequence>MSPTPPSATSLRVANLSQTAPTPFSLRPDAPALAEIAKALELSGLRKLSFEGSLKPLGDSDWQLKGRLGATVTQPCVVTLEPVTTRIDTDVVRTFLRDYVDIDLPEAEVPEDDSVEQLGVWIDPAIVMEEALALAIPEYPRLADSETTTIRVTEPGKKPMSDEEARPFAGLAAFKEQLEKGSDE</sequence>
<dbReference type="Proteomes" id="UP000530268">
    <property type="component" value="Unassembled WGS sequence"/>
</dbReference>
<comment type="caution">
    <text evidence="2">The sequence shown here is derived from an EMBL/GenBank/DDBJ whole genome shotgun (WGS) entry which is preliminary data.</text>
</comment>